<protein>
    <submittedName>
        <fullName evidence="2">Uncharacterized protein</fullName>
    </submittedName>
</protein>
<sequence length="86" mass="9853">MSTKTKIKQSKVNSANVDIVGMFENYNFQLHPKNAQVQYTLEDFEKYFDNIKDIGLLVLDSNSGTYLPISRNTIKKMALDYLANTN</sequence>
<dbReference type="InterPro" id="IPR035912">
    <property type="entry name" value="EHR_sf"/>
</dbReference>
<gene>
    <name evidence="2" type="ORF">HK103_003331</name>
</gene>
<evidence type="ECO:0000313" key="3">
    <source>
        <dbReference type="Proteomes" id="UP001210925"/>
    </source>
</evidence>
<dbReference type="EMBL" id="JADGKB010000024">
    <property type="protein sequence ID" value="KAJ3258737.1"/>
    <property type="molecule type" value="Genomic_DNA"/>
</dbReference>
<reference evidence="2" key="1">
    <citation type="submission" date="2020-05" db="EMBL/GenBank/DDBJ databases">
        <title>Phylogenomic resolution of chytrid fungi.</title>
        <authorList>
            <person name="Stajich J.E."/>
            <person name="Amses K."/>
            <person name="Simmons R."/>
            <person name="Seto K."/>
            <person name="Myers J."/>
            <person name="Bonds A."/>
            <person name="Quandt C.A."/>
            <person name="Barry K."/>
            <person name="Liu P."/>
            <person name="Grigoriev I."/>
            <person name="Longcore J.E."/>
            <person name="James T.Y."/>
        </authorList>
    </citation>
    <scope>NUCLEOTIDE SEQUENCE</scope>
    <source>
        <strain evidence="2">PLAUS21</strain>
    </source>
</reference>
<comment type="caution">
    <text evidence="2">The sequence shown here is derived from an EMBL/GenBank/DDBJ whole genome shotgun (WGS) entry which is preliminary data.</text>
</comment>
<dbReference type="SUPFAM" id="SSF143875">
    <property type="entry name" value="ERH-like"/>
    <property type="match status" value="1"/>
</dbReference>
<dbReference type="Gene3D" id="3.30.2260.10">
    <property type="entry name" value="Enhancer of rudimentary"/>
    <property type="match status" value="1"/>
</dbReference>
<dbReference type="AlphaFoldDB" id="A0AAD5UIX3"/>
<accession>A0AAD5UIX3</accession>
<keyword evidence="3" id="KW-1185">Reference proteome</keyword>
<proteinExistence type="inferred from homology"/>
<dbReference type="InterPro" id="IPR000781">
    <property type="entry name" value="ERH"/>
</dbReference>
<name>A0AAD5UIX3_9FUNG</name>
<evidence type="ECO:0000256" key="1">
    <source>
        <dbReference type="ARBA" id="ARBA00007491"/>
    </source>
</evidence>
<evidence type="ECO:0000313" key="2">
    <source>
        <dbReference type="EMBL" id="KAJ3258737.1"/>
    </source>
</evidence>
<comment type="similarity">
    <text evidence="1">Belongs to the E(R) family.</text>
</comment>
<organism evidence="2 3">
    <name type="scientific">Boothiomyces macroporosus</name>
    <dbReference type="NCBI Taxonomy" id="261099"/>
    <lineage>
        <taxon>Eukaryota</taxon>
        <taxon>Fungi</taxon>
        <taxon>Fungi incertae sedis</taxon>
        <taxon>Chytridiomycota</taxon>
        <taxon>Chytridiomycota incertae sedis</taxon>
        <taxon>Chytridiomycetes</taxon>
        <taxon>Rhizophydiales</taxon>
        <taxon>Terramycetaceae</taxon>
        <taxon>Boothiomyces</taxon>
    </lineage>
</organism>
<dbReference type="Pfam" id="PF01133">
    <property type="entry name" value="ER"/>
    <property type="match status" value="1"/>
</dbReference>
<dbReference type="Proteomes" id="UP001210925">
    <property type="component" value="Unassembled WGS sequence"/>
</dbReference>